<reference evidence="1 2" key="1">
    <citation type="journal article" date="2020" name="Cell">
        <title>Large-Scale Comparative Analyses of Tick Genomes Elucidate Their Genetic Diversity and Vector Capacities.</title>
        <authorList>
            <consortium name="Tick Genome and Microbiome Consortium (TIGMIC)"/>
            <person name="Jia N."/>
            <person name="Wang J."/>
            <person name="Shi W."/>
            <person name="Du L."/>
            <person name="Sun Y."/>
            <person name="Zhan W."/>
            <person name="Jiang J.F."/>
            <person name="Wang Q."/>
            <person name="Zhang B."/>
            <person name="Ji P."/>
            <person name="Bell-Sakyi L."/>
            <person name="Cui X.M."/>
            <person name="Yuan T.T."/>
            <person name="Jiang B.G."/>
            <person name="Yang W.F."/>
            <person name="Lam T.T."/>
            <person name="Chang Q.C."/>
            <person name="Ding S.J."/>
            <person name="Wang X.J."/>
            <person name="Zhu J.G."/>
            <person name="Ruan X.D."/>
            <person name="Zhao L."/>
            <person name="Wei J.T."/>
            <person name="Ye R.Z."/>
            <person name="Que T.C."/>
            <person name="Du C.H."/>
            <person name="Zhou Y.H."/>
            <person name="Cheng J.X."/>
            <person name="Dai P.F."/>
            <person name="Guo W.B."/>
            <person name="Han X.H."/>
            <person name="Huang E.J."/>
            <person name="Li L.F."/>
            <person name="Wei W."/>
            <person name="Gao Y.C."/>
            <person name="Liu J.Z."/>
            <person name="Shao H.Z."/>
            <person name="Wang X."/>
            <person name="Wang C.C."/>
            <person name="Yang T.C."/>
            <person name="Huo Q.B."/>
            <person name="Li W."/>
            <person name="Chen H.Y."/>
            <person name="Chen S.E."/>
            <person name="Zhou L.G."/>
            <person name="Ni X.B."/>
            <person name="Tian J.H."/>
            <person name="Sheng Y."/>
            <person name="Liu T."/>
            <person name="Pan Y.S."/>
            <person name="Xia L.Y."/>
            <person name="Li J."/>
            <person name="Zhao F."/>
            <person name="Cao W.C."/>
        </authorList>
    </citation>
    <scope>NUCLEOTIDE SEQUENCE [LARGE SCALE GENOMIC DNA]</scope>
    <source>
        <strain evidence="1">HaeL-2018</strain>
    </source>
</reference>
<evidence type="ECO:0000313" key="2">
    <source>
        <dbReference type="Proteomes" id="UP000821853"/>
    </source>
</evidence>
<protein>
    <submittedName>
        <fullName evidence="1">Uncharacterized protein</fullName>
    </submittedName>
</protein>
<evidence type="ECO:0000313" key="1">
    <source>
        <dbReference type="EMBL" id="KAH9379104.1"/>
    </source>
</evidence>
<organism evidence="1 2">
    <name type="scientific">Haemaphysalis longicornis</name>
    <name type="common">Bush tick</name>
    <dbReference type="NCBI Taxonomy" id="44386"/>
    <lineage>
        <taxon>Eukaryota</taxon>
        <taxon>Metazoa</taxon>
        <taxon>Ecdysozoa</taxon>
        <taxon>Arthropoda</taxon>
        <taxon>Chelicerata</taxon>
        <taxon>Arachnida</taxon>
        <taxon>Acari</taxon>
        <taxon>Parasitiformes</taxon>
        <taxon>Ixodida</taxon>
        <taxon>Ixodoidea</taxon>
        <taxon>Ixodidae</taxon>
        <taxon>Haemaphysalinae</taxon>
        <taxon>Haemaphysalis</taxon>
    </lineage>
</organism>
<keyword evidence="2" id="KW-1185">Reference proteome</keyword>
<proteinExistence type="predicted"/>
<dbReference type="EMBL" id="JABSTR010000009">
    <property type="protein sequence ID" value="KAH9379104.1"/>
    <property type="molecule type" value="Genomic_DNA"/>
</dbReference>
<gene>
    <name evidence="1" type="ORF">HPB48_010076</name>
</gene>
<dbReference type="AlphaFoldDB" id="A0A9J6GWP9"/>
<dbReference type="Proteomes" id="UP000821853">
    <property type="component" value="Unassembled WGS sequence"/>
</dbReference>
<dbReference type="VEuPathDB" id="VectorBase:HLOH_053509"/>
<sequence>MNDYNVITRPRSGLRVEAWPARKLAHSLHQATGTPPSTSYGQVITFPQPLQNLITTCTPSEVCADALRKSTTLHLGDTTYDVTACLKNTPGTSRRVIQFIDPETPA</sequence>
<name>A0A9J6GWP9_HAELO</name>
<comment type="caution">
    <text evidence="1">The sequence shown here is derived from an EMBL/GenBank/DDBJ whole genome shotgun (WGS) entry which is preliminary data.</text>
</comment>
<accession>A0A9J6GWP9</accession>